<keyword evidence="2" id="KW-0812">Transmembrane</keyword>
<keyword evidence="2" id="KW-1133">Transmembrane helix</keyword>
<protein>
    <submittedName>
        <fullName evidence="4">Ribosomal RNA large subunit methyltransferase J</fullName>
    </submittedName>
</protein>
<keyword evidence="3" id="KW-0732">Signal</keyword>
<keyword evidence="4" id="KW-0489">Methyltransferase</keyword>
<feature type="compositionally biased region" description="Low complexity" evidence="1">
    <location>
        <begin position="207"/>
        <end position="219"/>
    </location>
</feature>
<comment type="caution">
    <text evidence="4">The sequence shown here is derived from an EMBL/GenBank/DDBJ whole genome shotgun (WGS) entry which is preliminary data.</text>
</comment>
<evidence type="ECO:0000256" key="2">
    <source>
        <dbReference type="SAM" id="Phobius"/>
    </source>
</evidence>
<feature type="compositionally biased region" description="Basic and acidic residues" evidence="1">
    <location>
        <begin position="269"/>
        <end position="280"/>
    </location>
</feature>
<dbReference type="EMBL" id="CAXAMM010014247">
    <property type="protein sequence ID" value="CAK9033256.1"/>
    <property type="molecule type" value="Genomic_DNA"/>
</dbReference>
<dbReference type="GO" id="GO:0008168">
    <property type="term" value="F:methyltransferase activity"/>
    <property type="evidence" value="ECO:0007669"/>
    <property type="project" value="UniProtKB-KW"/>
</dbReference>
<feature type="region of interest" description="Disordered" evidence="1">
    <location>
        <begin position="199"/>
        <end position="226"/>
    </location>
</feature>
<keyword evidence="2" id="KW-0472">Membrane</keyword>
<accession>A0ABP0L270</accession>
<evidence type="ECO:0000313" key="4">
    <source>
        <dbReference type="EMBL" id="CAK9033256.1"/>
    </source>
</evidence>
<sequence length="321" mass="35446">MPFAILCAALLSSPIFALTETPPLPQGGQLDHFSYSVYLDEAKDKKRHFPRLRLPRVRMPKGIGKLKLSADKAKTAMKAVPVLAAAVAEIPAVREELRQRLGEDLAPHVVAGEALRRFKSEAQRLGAQAAATARELERQARGLVEGVAEEVNETVVMAEHVAEDLLHHSPPPRRATRPWVYFAFVFGVLLCGVGYRRSRRRPRRPTGTRGARGTSTPPRSGSNSVLPLAPRESVMQRAPSFSSLTPVRVNKVEFQRVEVTAPEWDSPSECEKESSAEVRQEGGLNMGKGDVKTEYYQISSRQDTPPLTSPRDPRNERAFGA</sequence>
<dbReference type="Proteomes" id="UP001642464">
    <property type="component" value="Unassembled WGS sequence"/>
</dbReference>
<reference evidence="4 5" key="1">
    <citation type="submission" date="2024-02" db="EMBL/GenBank/DDBJ databases">
        <authorList>
            <person name="Chen Y."/>
            <person name="Shah S."/>
            <person name="Dougan E. K."/>
            <person name="Thang M."/>
            <person name="Chan C."/>
        </authorList>
    </citation>
    <scope>NUCLEOTIDE SEQUENCE [LARGE SCALE GENOMIC DNA]</scope>
</reference>
<gene>
    <name evidence="4" type="ORF">SCF082_LOCUS20415</name>
</gene>
<proteinExistence type="predicted"/>
<feature type="compositionally biased region" description="Polar residues" evidence="1">
    <location>
        <begin position="296"/>
        <end position="306"/>
    </location>
</feature>
<organism evidence="4 5">
    <name type="scientific">Durusdinium trenchii</name>
    <dbReference type="NCBI Taxonomy" id="1381693"/>
    <lineage>
        <taxon>Eukaryota</taxon>
        <taxon>Sar</taxon>
        <taxon>Alveolata</taxon>
        <taxon>Dinophyceae</taxon>
        <taxon>Suessiales</taxon>
        <taxon>Symbiodiniaceae</taxon>
        <taxon>Durusdinium</taxon>
    </lineage>
</organism>
<feature type="region of interest" description="Disordered" evidence="1">
    <location>
        <begin position="260"/>
        <end position="321"/>
    </location>
</feature>
<name>A0ABP0L270_9DINO</name>
<feature type="compositionally biased region" description="Basic and acidic residues" evidence="1">
    <location>
        <begin position="311"/>
        <end position="321"/>
    </location>
</feature>
<dbReference type="GO" id="GO:0032259">
    <property type="term" value="P:methylation"/>
    <property type="evidence" value="ECO:0007669"/>
    <property type="project" value="UniProtKB-KW"/>
</dbReference>
<evidence type="ECO:0000256" key="3">
    <source>
        <dbReference type="SAM" id="SignalP"/>
    </source>
</evidence>
<evidence type="ECO:0000313" key="5">
    <source>
        <dbReference type="Proteomes" id="UP001642464"/>
    </source>
</evidence>
<evidence type="ECO:0000256" key="1">
    <source>
        <dbReference type="SAM" id="MobiDB-lite"/>
    </source>
</evidence>
<feature type="transmembrane region" description="Helical" evidence="2">
    <location>
        <begin position="178"/>
        <end position="195"/>
    </location>
</feature>
<keyword evidence="4" id="KW-0808">Transferase</keyword>
<keyword evidence="5" id="KW-1185">Reference proteome</keyword>
<feature type="chain" id="PRO_5046846761" evidence="3">
    <location>
        <begin position="18"/>
        <end position="321"/>
    </location>
</feature>
<feature type="signal peptide" evidence="3">
    <location>
        <begin position="1"/>
        <end position="17"/>
    </location>
</feature>